<gene>
    <name evidence="1" type="ORF">RND71_040672</name>
</gene>
<keyword evidence="2" id="KW-1185">Reference proteome</keyword>
<name>A0AAE1QTE1_9SOLA</name>
<evidence type="ECO:0000313" key="1">
    <source>
        <dbReference type="EMBL" id="KAK4339210.1"/>
    </source>
</evidence>
<protein>
    <submittedName>
        <fullName evidence="1">Uncharacterized protein</fullName>
    </submittedName>
</protein>
<dbReference type="AlphaFoldDB" id="A0AAE1QTE1"/>
<reference evidence="1" key="1">
    <citation type="submission" date="2023-12" db="EMBL/GenBank/DDBJ databases">
        <title>Genome assembly of Anisodus tanguticus.</title>
        <authorList>
            <person name="Wang Y.-J."/>
        </authorList>
    </citation>
    <scope>NUCLEOTIDE SEQUENCE</scope>
    <source>
        <strain evidence="1">KB-2021</strain>
        <tissue evidence="1">Leaf</tissue>
    </source>
</reference>
<comment type="caution">
    <text evidence="1">The sequence shown here is derived from an EMBL/GenBank/DDBJ whole genome shotgun (WGS) entry which is preliminary data.</text>
</comment>
<evidence type="ECO:0000313" key="2">
    <source>
        <dbReference type="Proteomes" id="UP001291623"/>
    </source>
</evidence>
<dbReference type="EMBL" id="JAVYJV010000023">
    <property type="protein sequence ID" value="KAK4339210.1"/>
    <property type="molecule type" value="Genomic_DNA"/>
</dbReference>
<proteinExistence type="predicted"/>
<dbReference type="Proteomes" id="UP001291623">
    <property type="component" value="Unassembled WGS sequence"/>
</dbReference>
<accession>A0AAE1QTE1</accession>
<sequence length="53" mass="6020">MDRKLPKYSMDFGMPPIKLLSLKIKTLNSGQFIQQSGISSDKSFPSRFKISNL</sequence>
<organism evidence="1 2">
    <name type="scientific">Anisodus tanguticus</name>
    <dbReference type="NCBI Taxonomy" id="243964"/>
    <lineage>
        <taxon>Eukaryota</taxon>
        <taxon>Viridiplantae</taxon>
        <taxon>Streptophyta</taxon>
        <taxon>Embryophyta</taxon>
        <taxon>Tracheophyta</taxon>
        <taxon>Spermatophyta</taxon>
        <taxon>Magnoliopsida</taxon>
        <taxon>eudicotyledons</taxon>
        <taxon>Gunneridae</taxon>
        <taxon>Pentapetalae</taxon>
        <taxon>asterids</taxon>
        <taxon>lamiids</taxon>
        <taxon>Solanales</taxon>
        <taxon>Solanaceae</taxon>
        <taxon>Solanoideae</taxon>
        <taxon>Hyoscyameae</taxon>
        <taxon>Anisodus</taxon>
    </lineage>
</organism>